<dbReference type="AlphaFoldDB" id="A0A941F3H0"/>
<accession>A0A941F3H0</accession>
<organism evidence="1 2">
    <name type="scientific">Carboxylicivirga sediminis</name>
    <dbReference type="NCBI Taxonomy" id="2006564"/>
    <lineage>
        <taxon>Bacteria</taxon>
        <taxon>Pseudomonadati</taxon>
        <taxon>Bacteroidota</taxon>
        <taxon>Bacteroidia</taxon>
        <taxon>Marinilabiliales</taxon>
        <taxon>Marinilabiliaceae</taxon>
        <taxon>Carboxylicivirga</taxon>
    </lineage>
</organism>
<protein>
    <submittedName>
        <fullName evidence="1">Uncharacterized protein</fullName>
    </submittedName>
</protein>
<keyword evidence="2" id="KW-1185">Reference proteome</keyword>
<dbReference type="Proteomes" id="UP000679220">
    <property type="component" value="Unassembled WGS sequence"/>
</dbReference>
<reference evidence="1" key="2">
    <citation type="submission" date="2021-04" db="EMBL/GenBank/DDBJ databases">
        <authorList>
            <person name="Zhang T."/>
            <person name="Zhang Y."/>
            <person name="Lu D."/>
            <person name="Zuo D."/>
            <person name="Du Z."/>
        </authorList>
    </citation>
    <scope>NUCLEOTIDE SEQUENCE</scope>
    <source>
        <strain evidence="1">JR1</strain>
    </source>
</reference>
<dbReference type="RefSeq" id="WP_212190812.1">
    <property type="nucleotide sequence ID" value="NZ_JAGTAR010000015.1"/>
</dbReference>
<dbReference type="EMBL" id="JAGTAR010000015">
    <property type="protein sequence ID" value="MBR8536103.1"/>
    <property type="molecule type" value="Genomic_DNA"/>
</dbReference>
<evidence type="ECO:0000313" key="2">
    <source>
        <dbReference type="Proteomes" id="UP000679220"/>
    </source>
</evidence>
<gene>
    <name evidence="1" type="ORF">KDU71_11090</name>
</gene>
<sequence>MKKYLVSILIALVKVFSVTGQEVEVYSVDLHQNAKEIADGVNGLGMLDRCSTSEFAKSSQYTDAIKNYGAGSLRWPSAGHDNLLITHWDNNHTTYYGKTNPYRTKAAGNIWDQNYDINNSAPRNEMIDLDAFVDVLKTTNAKPIICMTWRSGELYSYDENNNRLFYRDPEPYTLHGELMTPEQAAKLSSREMQFLENRRFLKRYFELGGPDYPVIQVGGEIFIGWDDNIYPWKLVNKNKGEWLAETIQAYINDADSFAKELGKNIQWMVQFKECEKGGTKIPTPVKFLRGELDKMLDASGDDVSFLGCSMHYRRSWNQWLDESDMTFGFIADQGMGNTKQIYNWLTSYCESKGYPGIQLIPHANGIDTRAKESKLPDYTTFQIGLVNTQFVMELTEAGFPYACFYGGIKGNYEGNIGLKDNQSISYTKNGEYRYNPILYSTGLIGEGIRQVNEKPSKLFEYQSKSGNTEAKTQVFIVEPSAKMGSCNAEVPKIIYAYLLNKKDVEQKVKLNFNEVVEFGNYAKRFSENEITALELSDFGKTITIGGNQREMEFSLQPLSLTMVQINVKTGNFDNRIAPRFQFRKRKIKTVNVFNDYEEDLNQSVTNPENCDLRFEKVTGPSFVSIDAKGKLRIDSNNAQEGRCITQVTVSDGKNTDTCYLYFNLK</sequence>
<evidence type="ECO:0000313" key="1">
    <source>
        <dbReference type="EMBL" id="MBR8536103.1"/>
    </source>
</evidence>
<reference evidence="1" key="1">
    <citation type="journal article" date="2018" name="Int. J. Syst. Evol. Microbiol.">
        <title>Carboxylicivirga sediminis sp. nov., isolated from coastal sediment.</title>
        <authorList>
            <person name="Wang F.Q."/>
            <person name="Ren L.H."/>
            <person name="Zou R.J."/>
            <person name="Sun Y.Z."/>
            <person name="Liu X.J."/>
            <person name="Jiang F."/>
            <person name="Liu L.J."/>
        </authorList>
    </citation>
    <scope>NUCLEOTIDE SEQUENCE</scope>
    <source>
        <strain evidence="1">JR1</strain>
    </source>
</reference>
<name>A0A941F3H0_9BACT</name>
<proteinExistence type="predicted"/>
<comment type="caution">
    <text evidence="1">The sequence shown here is derived from an EMBL/GenBank/DDBJ whole genome shotgun (WGS) entry which is preliminary data.</text>
</comment>